<proteinExistence type="predicted"/>
<sequence>MGKSVALNWNEFMVGRIVPVDRFNKLNTARDMASTTHIFLFPTAALANTGTDSSWQEIFNTVLEISDWLCAGIIVFAGVTWMFANRTKALELLMGGASGYLIIRHALDIRNWLKTL</sequence>
<reference evidence="2" key="1">
    <citation type="submission" date="2023-03" db="EMBL/GenBank/DDBJ databases">
        <title>Andean soil-derived lignocellulolytic bacterial consortium as a source of novel taxa and putative plastic-active enzymes.</title>
        <authorList>
            <person name="Diaz-Garcia L."/>
            <person name="Chuvochina M."/>
            <person name="Feuerriegel G."/>
            <person name="Bunk B."/>
            <person name="Sproer C."/>
            <person name="Streit W.R."/>
            <person name="Rodriguez L.M."/>
            <person name="Overmann J."/>
            <person name="Jimenez D.J."/>
        </authorList>
    </citation>
    <scope>NUCLEOTIDE SEQUENCE</scope>
    <source>
        <strain evidence="2">MAG 2441</strain>
    </source>
</reference>
<protein>
    <submittedName>
        <fullName evidence="2">Uncharacterized protein</fullName>
    </submittedName>
</protein>
<name>A0AA95J9H0_9BACL</name>
<keyword evidence="1" id="KW-1133">Transmembrane helix</keyword>
<dbReference type="EMBL" id="CP119317">
    <property type="protein sequence ID" value="WEK53303.1"/>
    <property type="molecule type" value="Genomic_DNA"/>
</dbReference>
<keyword evidence="1" id="KW-0812">Transmembrane</keyword>
<keyword evidence="1" id="KW-0472">Membrane</keyword>
<feature type="transmembrane region" description="Helical" evidence="1">
    <location>
        <begin position="65"/>
        <end position="84"/>
    </location>
</feature>
<organism evidence="2 3">
    <name type="scientific">Candidatus Cohnella colombiensis</name>
    <dbReference type="NCBI Taxonomy" id="3121368"/>
    <lineage>
        <taxon>Bacteria</taxon>
        <taxon>Bacillati</taxon>
        <taxon>Bacillota</taxon>
        <taxon>Bacilli</taxon>
        <taxon>Bacillales</taxon>
        <taxon>Paenibacillaceae</taxon>
        <taxon>Cohnella</taxon>
    </lineage>
</organism>
<dbReference type="AlphaFoldDB" id="A0AA95J9H0"/>
<evidence type="ECO:0000256" key="1">
    <source>
        <dbReference type="SAM" id="Phobius"/>
    </source>
</evidence>
<keyword evidence="3" id="KW-1185">Reference proteome</keyword>
<accession>A0AA95J9H0</accession>
<gene>
    <name evidence="2" type="ORF">P0Y55_11965</name>
</gene>
<evidence type="ECO:0000313" key="2">
    <source>
        <dbReference type="EMBL" id="WEK53303.1"/>
    </source>
</evidence>
<evidence type="ECO:0000313" key="3">
    <source>
        <dbReference type="Proteomes" id="UP001178662"/>
    </source>
</evidence>
<dbReference type="Proteomes" id="UP001178662">
    <property type="component" value="Chromosome"/>
</dbReference>